<reference evidence="4" key="3">
    <citation type="journal article" date="2019" name="Int. J. Syst. Evol. Microbiol.">
        <title>The Global Catalogue of Microorganisms (GCM) 10K type strain sequencing project: providing services to taxonomists for standard genome sequencing and annotation.</title>
        <authorList>
            <consortium name="The Broad Institute Genomics Platform"/>
            <consortium name="The Broad Institute Genome Sequencing Center for Infectious Disease"/>
            <person name="Wu L."/>
            <person name="Ma J."/>
        </authorList>
    </citation>
    <scope>NUCLEOTIDE SEQUENCE [LARGE SCALE GENOMIC DNA]</scope>
    <source>
        <strain evidence="4">KCTC 62575</strain>
    </source>
</reference>
<dbReference type="EMBL" id="PYIX02000002">
    <property type="protein sequence ID" value="RFC85173.1"/>
    <property type="molecule type" value="Genomic_DNA"/>
</dbReference>
<dbReference type="Proteomes" id="UP001595455">
    <property type="component" value="Unassembled WGS sequence"/>
</dbReference>
<comment type="caution">
    <text evidence="2">The sequence shown here is derived from an EMBL/GenBank/DDBJ whole genome shotgun (WGS) entry which is preliminary data.</text>
</comment>
<reference evidence="2 3" key="2">
    <citation type="submission" date="2018-08" db="EMBL/GenBank/DDBJ databases">
        <title>The draft genome of Acinetobacter sichuanensis strain WCHAc060041.</title>
        <authorList>
            <person name="Qin J."/>
            <person name="Feng Y."/>
            <person name="Zong Z."/>
        </authorList>
    </citation>
    <scope>NUCLEOTIDE SEQUENCE [LARGE SCALE GENOMIC DNA]</scope>
    <source>
        <strain evidence="2 3">WCHAc060041</strain>
    </source>
</reference>
<evidence type="ECO:0000313" key="2">
    <source>
        <dbReference type="EMBL" id="RFC85173.1"/>
    </source>
</evidence>
<dbReference type="Pfam" id="PF09234">
    <property type="entry name" value="DUF1963"/>
    <property type="match status" value="1"/>
</dbReference>
<dbReference type="RefSeq" id="WP_107006771.1">
    <property type="nucleotide sequence ID" value="NZ_JBHRSF010000005.1"/>
</dbReference>
<dbReference type="AlphaFoldDB" id="A0A371YUM7"/>
<dbReference type="Gene3D" id="2.30.320.10">
    <property type="entry name" value="YwqG-like"/>
    <property type="match status" value="1"/>
</dbReference>
<dbReference type="Proteomes" id="UP000240957">
    <property type="component" value="Unassembled WGS sequence"/>
</dbReference>
<dbReference type="PANTHER" id="PTHR36436">
    <property type="entry name" value="SLL5081 PROTEIN"/>
    <property type="match status" value="1"/>
</dbReference>
<accession>A0A371YUM7</accession>
<keyword evidence="4" id="KW-1185">Reference proteome</keyword>
<protein>
    <submittedName>
        <fullName evidence="2">DUF1963 domain-containing protein</fullName>
    </submittedName>
    <submittedName>
        <fullName evidence="1">YwqG family protein</fullName>
    </submittedName>
</protein>
<sequence length="276" mass="32788">MSKITQLPEQFFPFIKTIESTLQTCVEFDRELKSHVDLWQSNLGMSPYFPLEGEYPCSKLSNEPLQFLAQINFAEMPHLTDFPEQGILQFYLNMKEWDLGMDESLEHIQFNHRVLYFPEVKEDETLLKTRETLKKIYEISEGEQQLWVEECGLTFKKVQQYMTFHDYRFAPLIFGREQVALSRDYDDLMWAYTEYEKPYTEQFQCEGGHRIGGYANYLHSTDNRTEFGIEDYVLLMQLDTDEGLEWSDGGVAQWYIALQDLKKRDFSKVVFLWACH</sequence>
<dbReference type="InterPro" id="IPR035948">
    <property type="entry name" value="YwqG-like_sf"/>
</dbReference>
<gene>
    <name evidence="1" type="ORF">ACFODO_02270</name>
    <name evidence="2" type="ORF">C9E89_001985</name>
</gene>
<dbReference type="InterPro" id="IPR015315">
    <property type="entry name" value="DUF1963"/>
</dbReference>
<evidence type="ECO:0000313" key="1">
    <source>
        <dbReference type="EMBL" id="MFC2994113.1"/>
    </source>
</evidence>
<dbReference type="EMBL" id="JBHRSF010000005">
    <property type="protein sequence ID" value="MFC2994113.1"/>
    <property type="molecule type" value="Genomic_DNA"/>
</dbReference>
<organism evidence="2 3">
    <name type="scientific">Acinetobacter sichuanensis</name>
    <dbReference type="NCBI Taxonomy" id="2136183"/>
    <lineage>
        <taxon>Bacteria</taxon>
        <taxon>Pseudomonadati</taxon>
        <taxon>Pseudomonadota</taxon>
        <taxon>Gammaproteobacteria</taxon>
        <taxon>Moraxellales</taxon>
        <taxon>Moraxellaceae</taxon>
        <taxon>Acinetobacter</taxon>
    </lineage>
</organism>
<evidence type="ECO:0000313" key="4">
    <source>
        <dbReference type="Proteomes" id="UP001595455"/>
    </source>
</evidence>
<evidence type="ECO:0000313" key="3">
    <source>
        <dbReference type="Proteomes" id="UP000240957"/>
    </source>
</evidence>
<dbReference type="SUPFAM" id="SSF103032">
    <property type="entry name" value="Hypothetical protein YwqG"/>
    <property type="match status" value="1"/>
</dbReference>
<reference evidence="1" key="4">
    <citation type="submission" date="2024-09" db="EMBL/GenBank/DDBJ databases">
        <authorList>
            <person name="Sun Q."/>
            <person name="Mori K."/>
        </authorList>
    </citation>
    <scope>NUCLEOTIDE SEQUENCE</scope>
    <source>
        <strain evidence="1">KCTC 62575</strain>
    </source>
</reference>
<proteinExistence type="predicted"/>
<dbReference type="PANTHER" id="PTHR36436:SF6">
    <property type="entry name" value="SLL5081 PROTEIN"/>
    <property type="match status" value="1"/>
</dbReference>
<name>A0A371YUM7_9GAMM</name>
<dbReference type="OrthoDB" id="4929513at2"/>
<reference evidence="1" key="1">
    <citation type="journal article" date="2014" name="Int. J. Syst. Evol. Microbiol.">
        <title>Complete genome of a new Firmicutes species belonging to the dominant human colonic microbiota ('Ruminococcus bicirculans') reveals two chromosomes and a selective capacity to utilize plant glucans.</title>
        <authorList>
            <consortium name="NISC Comparative Sequencing Program"/>
            <person name="Wegmann U."/>
            <person name="Louis P."/>
            <person name="Goesmann A."/>
            <person name="Henrissat B."/>
            <person name="Duncan S.H."/>
            <person name="Flint H.J."/>
        </authorList>
    </citation>
    <scope>NUCLEOTIDE SEQUENCE</scope>
    <source>
        <strain evidence="1">KCTC 62575</strain>
    </source>
</reference>